<dbReference type="Gene3D" id="3.30.930.10">
    <property type="entry name" value="Bira Bifunctional Protein, Domain 2"/>
    <property type="match status" value="1"/>
</dbReference>
<organism evidence="5 6">
    <name type="scientific">Candidatus Microbacterium stercoravium</name>
    <dbReference type="NCBI Taxonomy" id="2838697"/>
    <lineage>
        <taxon>Bacteria</taxon>
        <taxon>Bacillati</taxon>
        <taxon>Actinomycetota</taxon>
        <taxon>Actinomycetes</taxon>
        <taxon>Micrococcales</taxon>
        <taxon>Microbacteriaceae</taxon>
        <taxon>Microbacterium</taxon>
    </lineage>
</organism>
<dbReference type="AlphaFoldDB" id="A0A9D2KHP6"/>
<evidence type="ECO:0000259" key="4">
    <source>
        <dbReference type="PROSITE" id="PS51733"/>
    </source>
</evidence>
<feature type="domain" description="BPL/LPL catalytic" evidence="4">
    <location>
        <begin position="6"/>
        <end position="186"/>
    </location>
</feature>
<evidence type="ECO:0000256" key="1">
    <source>
        <dbReference type="ARBA" id="ARBA00022598"/>
    </source>
</evidence>
<evidence type="ECO:0000313" key="5">
    <source>
        <dbReference type="EMBL" id="HJA05190.1"/>
    </source>
</evidence>
<dbReference type="PANTHER" id="PTHR12835:SF5">
    <property type="entry name" value="BIOTIN--PROTEIN LIGASE"/>
    <property type="match status" value="1"/>
</dbReference>
<dbReference type="Proteomes" id="UP000824220">
    <property type="component" value="Unassembled WGS sequence"/>
</dbReference>
<reference evidence="5" key="2">
    <citation type="submission" date="2021-04" db="EMBL/GenBank/DDBJ databases">
        <authorList>
            <person name="Gilroy R."/>
        </authorList>
    </citation>
    <scope>NUCLEOTIDE SEQUENCE</scope>
    <source>
        <strain evidence="5">ChiHjej8B7-3636</strain>
    </source>
</reference>
<gene>
    <name evidence="5" type="ORF">H9800_10080</name>
</gene>
<dbReference type="InterPro" id="IPR003142">
    <property type="entry name" value="BPL_C"/>
</dbReference>
<dbReference type="EC" id="6.3.4.15" evidence="3"/>
<evidence type="ECO:0000313" key="6">
    <source>
        <dbReference type="Proteomes" id="UP000824220"/>
    </source>
</evidence>
<accession>A0A9D2KHP6</accession>
<dbReference type="GO" id="GO:0004077">
    <property type="term" value="F:biotin--[biotin carboxyl-carrier protein] ligase activity"/>
    <property type="evidence" value="ECO:0007669"/>
    <property type="project" value="UniProtKB-EC"/>
</dbReference>
<dbReference type="Pfam" id="PF02237">
    <property type="entry name" value="BPL_C"/>
    <property type="match status" value="1"/>
</dbReference>
<dbReference type="InterPro" id="IPR004408">
    <property type="entry name" value="Biotin_CoA_COase_ligase"/>
</dbReference>
<evidence type="ECO:0000256" key="3">
    <source>
        <dbReference type="ARBA" id="ARBA00024227"/>
    </source>
</evidence>
<dbReference type="EMBL" id="DXAM01000140">
    <property type="protein sequence ID" value="HJA05190.1"/>
    <property type="molecule type" value="Genomic_DNA"/>
</dbReference>
<reference evidence="5" key="1">
    <citation type="journal article" date="2021" name="PeerJ">
        <title>Extensive microbial diversity within the chicken gut microbiome revealed by metagenomics and culture.</title>
        <authorList>
            <person name="Gilroy R."/>
            <person name="Ravi A."/>
            <person name="Getino M."/>
            <person name="Pursley I."/>
            <person name="Horton D.L."/>
            <person name="Alikhan N.F."/>
            <person name="Baker D."/>
            <person name="Gharbi K."/>
            <person name="Hall N."/>
            <person name="Watson M."/>
            <person name="Adriaenssens E.M."/>
            <person name="Foster-Nyarko E."/>
            <person name="Jarju S."/>
            <person name="Secka A."/>
            <person name="Antonio M."/>
            <person name="Oren A."/>
            <person name="Chaudhuri R.R."/>
            <person name="La Ragione R."/>
            <person name="Hildebrand F."/>
            <person name="Pallen M.J."/>
        </authorList>
    </citation>
    <scope>NUCLEOTIDE SEQUENCE</scope>
    <source>
        <strain evidence="5">ChiHjej8B7-3636</strain>
    </source>
</reference>
<dbReference type="InterPro" id="IPR004143">
    <property type="entry name" value="BPL_LPL_catalytic"/>
</dbReference>
<keyword evidence="1 5" id="KW-0436">Ligase</keyword>
<name>A0A9D2KHP6_9MICO</name>
<dbReference type="CDD" id="cd16442">
    <property type="entry name" value="BPL"/>
    <property type="match status" value="1"/>
</dbReference>
<keyword evidence="2" id="KW-0092">Biotin</keyword>
<proteinExistence type="predicted"/>
<dbReference type="InterPro" id="IPR045864">
    <property type="entry name" value="aa-tRNA-synth_II/BPL/LPL"/>
</dbReference>
<dbReference type="Gene3D" id="2.30.30.100">
    <property type="match status" value="1"/>
</dbReference>
<dbReference type="NCBIfam" id="TIGR00121">
    <property type="entry name" value="birA_ligase"/>
    <property type="match status" value="1"/>
</dbReference>
<dbReference type="PROSITE" id="PS51733">
    <property type="entry name" value="BPL_LPL_CATALYTIC"/>
    <property type="match status" value="1"/>
</dbReference>
<dbReference type="SUPFAM" id="SSF55681">
    <property type="entry name" value="Class II aaRS and biotin synthetases"/>
    <property type="match status" value="1"/>
</dbReference>
<dbReference type="PANTHER" id="PTHR12835">
    <property type="entry name" value="BIOTIN PROTEIN LIGASE"/>
    <property type="match status" value="1"/>
</dbReference>
<dbReference type="GO" id="GO:0005737">
    <property type="term" value="C:cytoplasm"/>
    <property type="evidence" value="ECO:0007669"/>
    <property type="project" value="TreeGrafter"/>
</dbReference>
<protein>
    <recommendedName>
        <fullName evidence="3">biotin--[biotin carboxyl-carrier protein] ligase</fullName>
        <ecNumber evidence="3">6.3.4.15</ecNumber>
    </recommendedName>
</protein>
<comment type="caution">
    <text evidence="5">The sequence shown here is derived from an EMBL/GenBank/DDBJ whole genome shotgun (WGS) entry which is preliminary data.</text>
</comment>
<evidence type="ECO:0000256" key="2">
    <source>
        <dbReference type="ARBA" id="ARBA00023267"/>
    </source>
</evidence>
<sequence length="248" mass="25810">MGQVRGVTQPGAAAHVVEVPFTESTNADLLAALHDGEHWPHLGALVTRDQRGGRGRLDRQWVAPPGAALAISVVLHVAAVPLPRRGWIPLAAGAAMTDAVTAQLPGAGVKWPNDVLVGGRKICGILAQVADTDTIVVGSGVNTRMTPAQLPTPTATSFAAEGVDVDETRLIADYLRRLGELMSALERGSIADVVTARCTTIGQRVTAHLPGGERLTGLARGLDDRGCLVIDGVPRPVSVGDIVHLRPA</sequence>
<dbReference type="Pfam" id="PF03099">
    <property type="entry name" value="BPL_LplA_LipB"/>
    <property type="match status" value="1"/>
</dbReference>